<evidence type="ECO:0000256" key="1">
    <source>
        <dbReference type="ARBA" id="ARBA00022857"/>
    </source>
</evidence>
<dbReference type="AlphaFoldDB" id="A0A3D5IVZ4"/>
<proteinExistence type="inferred from homology"/>
<dbReference type="PROSITE" id="PS00061">
    <property type="entry name" value="ADH_SHORT"/>
    <property type="match status" value="1"/>
</dbReference>
<dbReference type="PANTHER" id="PTHR43544:SF7">
    <property type="entry name" value="NADB-LER2"/>
    <property type="match status" value="1"/>
</dbReference>
<reference evidence="4 5" key="1">
    <citation type="journal article" date="2018" name="Nat. Biotechnol.">
        <title>A standardized bacterial taxonomy based on genome phylogeny substantially revises the tree of life.</title>
        <authorList>
            <person name="Parks D.H."/>
            <person name="Chuvochina M."/>
            <person name="Waite D.W."/>
            <person name="Rinke C."/>
            <person name="Skarshewski A."/>
            <person name="Chaumeil P.A."/>
            <person name="Hugenholtz P."/>
        </authorList>
    </citation>
    <scope>NUCLEOTIDE SEQUENCE [LARGE SCALE GENOMIC DNA]</scope>
    <source>
        <strain evidence="4">UBA9359</strain>
    </source>
</reference>
<dbReference type="InterPro" id="IPR002347">
    <property type="entry name" value="SDR_fam"/>
</dbReference>
<dbReference type="GO" id="GO:0016491">
    <property type="term" value="F:oxidoreductase activity"/>
    <property type="evidence" value="ECO:0007669"/>
    <property type="project" value="UniProtKB-KW"/>
</dbReference>
<keyword evidence="1" id="KW-0521">NADP</keyword>
<dbReference type="Gene3D" id="3.40.50.720">
    <property type="entry name" value="NAD(P)-binding Rossmann-like Domain"/>
    <property type="match status" value="1"/>
</dbReference>
<dbReference type="RefSeq" id="WP_013073733.1">
    <property type="nucleotide sequence ID" value="NZ_CAJXAW010000024.1"/>
</dbReference>
<gene>
    <name evidence="4" type="ORF">DGQ38_00715</name>
</gene>
<evidence type="ECO:0000256" key="2">
    <source>
        <dbReference type="ARBA" id="ARBA00023002"/>
    </source>
</evidence>
<dbReference type="PRINTS" id="PR00081">
    <property type="entry name" value="GDHRDH"/>
</dbReference>
<accession>A0A3D5IVZ4</accession>
<dbReference type="PANTHER" id="PTHR43544">
    <property type="entry name" value="SHORT-CHAIN DEHYDROGENASE/REDUCTASE"/>
    <property type="match status" value="1"/>
</dbReference>
<keyword evidence="2" id="KW-0560">Oxidoreductase</keyword>
<name>A0A3D5IVZ4_9FLAO</name>
<dbReference type="InterPro" id="IPR020904">
    <property type="entry name" value="Sc_DH/Rdtase_CS"/>
</dbReference>
<evidence type="ECO:0000256" key="3">
    <source>
        <dbReference type="RuleBase" id="RU000363"/>
    </source>
</evidence>
<evidence type="ECO:0000313" key="5">
    <source>
        <dbReference type="Proteomes" id="UP000264330"/>
    </source>
</evidence>
<dbReference type="EMBL" id="DPMF01000015">
    <property type="protein sequence ID" value="HCV79558.1"/>
    <property type="molecule type" value="Genomic_DNA"/>
</dbReference>
<organism evidence="4 5">
    <name type="scientific">Zunongwangia profunda</name>
    <dbReference type="NCBI Taxonomy" id="398743"/>
    <lineage>
        <taxon>Bacteria</taxon>
        <taxon>Pseudomonadati</taxon>
        <taxon>Bacteroidota</taxon>
        <taxon>Flavobacteriia</taxon>
        <taxon>Flavobacteriales</taxon>
        <taxon>Flavobacteriaceae</taxon>
        <taxon>Zunongwangia</taxon>
    </lineage>
</organism>
<dbReference type="Proteomes" id="UP000264330">
    <property type="component" value="Unassembled WGS sequence"/>
</dbReference>
<evidence type="ECO:0000313" key="4">
    <source>
        <dbReference type="EMBL" id="HCV79558.1"/>
    </source>
</evidence>
<dbReference type="OMA" id="HLQCKEF"/>
<protein>
    <submittedName>
        <fullName evidence="4">Short-chain dehydrogenase</fullName>
    </submittedName>
</protein>
<sequence>MDRKRVAVLTEAGNGLGKAMANLLLHQNYKVIIAAGEESYNKLSQEGNSVRDFDLILVDFTSEHSLLHLRDKIKKEYGQLDLLINNAETVNGFGHKIDQLDISEVKYLFEINFFSILRIIQLMKPLLEKSEAPKIINVTSALGDLSKMNDETFCYSNYDLTGYSCAKAALNMYTHLQCKEFKPDKINIYSFDPVALKNCTYNSVIICDEVKDRFISLVQ</sequence>
<dbReference type="Pfam" id="PF00106">
    <property type="entry name" value="adh_short"/>
    <property type="match status" value="1"/>
</dbReference>
<comment type="similarity">
    <text evidence="3">Belongs to the short-chain dehydrogenases/reductases (SDR) family.</text>
</comment>
<comment type="caution">
    <text evidence="4">The sequence shown here is derived from an EMBL/GenBank/DDBJ whole genome shotgun (WGS) entry which is preliminary data.</text>
</comment>
<dbReference type="InterPro" id="IPR036291">
    <property type="entry name" value="NAD(P)-bd_dom_sf"/>
</dbReference>
<dbReference type="SUPFAM" id="SSF51735">
    <property type="entry name" value="NAD(P)-binding Rossmann-fold domains"/>
    <property type="match status" value="1"/>
</dbReference>
<dbReference type="GO" id="GO:0005737">
    <property type="term" value="C:cytoplasm"/>
    <property type="evidence" value="ECO:0007669"/>
    <property type="project" value="TreeGrafter"/>
</dbReference>
<dbReference type="InterPro" id="IPR051468">
    <property type="entry name" value="Fungal_SecMetab_SDRs"/>
</dbReference>
<dbReference type="PRINTS" id="PR00080">
    <property type="entry name" value="SDRFAMILY"/>
</dbReference>